<keyword evidence="2" id="KW-0812">Transmembrane</keyword>
<keyword evidence="4" id="KW-1185">Reference proteome</keyword>
<comment type="caution">
    <text evidence="3">The sequence shown here is derived from an EMBL/GenBank/DDBJ whole genome shotgun (WGS) entry which is preliminary data.</text>
</comment>
<feature type="region of interest" description="Disordered" evidence="1">
    <location>
        <begin position="376"/>
        <end position="462"/>
    </location>
</feature>
<feature type="compositionally biased region" description="Polar residues" evidence="1">
    <location>
        <begin position="410"/>
        <end position="428"/>
    </location>
</feature>
<keyword evidence="2" id="KW-1133">Transmembrane helix</keyword>
<evidence type="ECO:0000256" key="2">
    <source>
        <dbReference type="SAM" id="Phobius"/>
    </source>
</evidence>
<name>A0AAD6B811_9TELE</name>
<gene>
    <name evidence="3" type="ORF">JOQ06_028452</name>
</gene>
<dbReference type="AlphaFoldDB" id="A0AAD6B811"/>
<keyword evidence="2" id="KW-0472">Membrane</keyword>
<feature type="non-terminal residue" evidence="3">
    <location>
        <position position="462"/>
    </location>
</feature>
<dbReference type="PANTHER" id="PTHR15131:SF3">
    <property type="entry name" value="SNRNA-ACTIVATING PROTEIN COMPLEX SUBUNIT 1"/>
    <property type="match status" value="1"/>
</dbReference>
<accession>A0AAD6B811</accession>
<feature type="compositionally biased region" description="Acidic residues" evidence="1">
    <location>
        <begin position="387"/>
        <end position="402"/>
    </location>
</feature>
<feature type="transmembrane region" description="Helical" evidence="2">
    <location>
        <begin position="329"/>
        <end position="350"/>
    </location>
</feature>
<evidence type="ECO:0000256" key="1">
    <source>
        <dbReference type="SAM" id="MobiDB-lite"/>
    </source>
</evidence>
<feature type="region of interest" description="Disordered" evidence="1">
    <location>
        <begin position="227"/>
        <end position="247"/>
    </location>
</feature>
<organism evidence="3 4">
    <name type="scientific">Pogonophryne albipinna</name>
    <dbReference type="NCBI Taxonomy" id="1090488"/>
    <lineage>
        <taxon>Eukaryota</taxon>
        <taxon>Metazoa</taxon>
        <taxon>Chordata</taxon>
        <taxon>Craniata</taxon>
        <taxon>Vertebrata</taxon>
        <taxon>Euteleostomi</taxon>
        <taxon>Actinopterygii</taxon>
        <taxon>Neopterygii</taxon>
        <taxon>Teleostei</taxon>
        <taxon>Neoteleostei</taxon>
        <taxon>Acanthomorphata</taxon>
        <taxon>Eupercaria</taxon>
        <taxon>Perciformes</taxon>
        <taxon>Notothenioidei</taxon>
        <taxon>Pogonophryne</taxon>
    </lineage>
</organism>
<proteinExistence type="predicted"/>
<dbReference type="GO" id="GO:0042796">
    <property type="term" value="P:snRNA transcription by RNA polymerase III"/>
    <property type="evidence" value="ECO:0007669"/>
    <property type="project" value="TreeGrafter"/>
</dbReference>
<reference evidence="3" key="1">
    <citation type="submission" date="2022-11" db="EMBL/GenBank/DDBJ databases">
        <title>Chromosome-level genome of Pogonophryne albipinna.</title>
        <authorList>
            <person name="Jo E."/>
        </authorList>
    </citation>
    <scope>NUCLEOTIDE SEQUENCE</scope>
    <source>
        <strain evidence="3">SGF0006</strain>
        <tissue evidence="3">Muscle</tissue>
    </source>
</reference>
<dbReference type="InterPro" id="IPR019188">
    <property type="entry name" value="SNAPC1"/>
</dbReference>
<dbReference type="GO" id="GO:0042795">
    <property type="term" value="P:snRNA transcription by RNA polymerase II"/>
    <property type="evidence" value="ECO:0007669"/>
    <property type="project" value="TreeGrafter"/>
</dbReference>
<evidence type="ECO:0008006" key="5">
    <source>
        <dbReference type="Google" id="ProtNLM"/>
    </source>
</evidence>
<dbReference type="PANTHER" id="PTHR15131">
    <property type="entry name" value="SMALL NUCLEAR RNA ACTIVATING COMPLEX, POLYPEPTIDE 1"/>
    <property type="match status" value="1"/>
</dbReference>
<feature type="compositionally biased region" description="Acidic residues" evidence="1">
    <location>
        <begin position="230"/>
        <end position="239"/>
    </location>
</feature>
<protein>
    <recommendedName>
        <fullName evidence="5">Small nuclear RNA activating complex, polypeptide 1b</fullName>
    </recommendedName>
</protein>
<dbReference type="Proteomes" id="UP001219934">
    <property type="component" value="Unassembled WGS sequence"/>
</dbReference>
<feature type="compositionally biased region" description="Acidic residues" evidence="1">
    <location>
        <begin position="451"/>
        <end position="462"/>
    </location>
</feature>
<evidence type="ECO:0000313" key="4">
    <source>
        <dbReference type="Proteomes" id="UP001219934"/>
    </source>
</evidence>
<sequence length="462" mass="52229">MTAKRCRRGEIELYRSPVIEDCENLLSLFQKTDSVRFEVFSKIWKEMNFSHIFHGTVKHEKRSFSRLILDSAYSFLLPPFSFQIRVGGLYLLFSLFQSQTAAPPEPIRLALKDWEHMKKFEKDAMDAQHMDVIYILRQLRLQKAFHFSATPTRLVFRKQRKKESPALCEKFVERASRPQELINIDLLEELTNVHDLYGKLKSSVSETSENSSVNLISQDLIPQLRNTGAADEDEDEDSGEGMSSQQECSRRAQLIASIKSKAYGEAVEARKSRRHRQVELDYTSSVAGPLSPARSGRSNKLSLKARTNESLLVLGDLYEGVRSAIPPEAIGFLSAVGVFIVALAVLFLFINKKLCFSRVGGMPCLEQHGRRKKGRAGIRQGLVNSYGEDDEDEGSSSSDSEEEVLKQFEISVSRSQSFRAPAATNSSEQQQQQQTQLSVSRRHKFGRLSDQEEGSTEPSDCE</sequence>
<evidence type="ECO:0000313" key="3">
    <source>
        <dbReference type="EMBL" id="KAJ4938989.1"/>
    </source>
</evidence>
<dbReference type="EMBL" id="JAPTMU010000008">
    <property type="protein sequence ID" value="KAJ4938989.1"/>
    <property type="molecule type" value="Genomic_DNA"/>
</dbReference>
<dbReference type="GO" id="GO:0043565">
    <property type="term" value="F:sequence-specific DNA binding"/>
    <property type="evidence" value="ECO:0007669"/>
    <property type="project" value="TreeGrafter"/>
</dbReference>
<dbReference type="GO" id="GO:0019185">
    <property type="term" value="C:snRNA-activating protein complex"/>
    <property type="evidence" value="ECO:0007669"/>
    <property type="project" value="TreeGrafter"/>
</dbReference>
<dbReference type="Pfam" id="PF09808">
    <property type="entry name" value="SNAPC1"/>
    <property type="match status" value="1"/>
</dbReference>